<comment type="caution">
    <text evidence="2">The sequence shown here is derived from an EMBL/GenBank/DDBJ whole genome shotgun (WGS) entry which is preliminary data.</text>
</comment>
<name>A0AAN6PV79_9PEZI</name>
<accession>A0AAN6PV79</accession>
<feature type="compositionally biased region" description="Basic and acidic residues" evidence="1">
    <location>
        <begin position="125"/>
        <end position="136"/>
    </location>
</feature>
<evidence type="ECO:0000256" key="1">
    <source>
        <dbReference type="SAM" id="MobiDB-lite"/>
    </source>
</evidence>
<evidence type="ECO:0000313" key="3">
    <source>
        <dbReference type="Proteomes" id="UP001305647"/>
    </source>
</evidence>
<feature type="region of interest" description="Disordered" evidence="1">
    <location>
        <begin position="43"/>
        <end position="81"/>
    </location>
</feature>
<dbReference type="Proteomes" id="UP001305647">
    <property type="component" value="Unassembled WGS sequence"/>
</dbReference>
<protein>
    <submittedName>
        <fullName evidence="2">Uncharacterized protein</fullName>
    </submittedName>
</protein>
<reference evidence="2" key="1">
    <citation type="journal article" date="2023" name="Mol. Phylogenet. Evol.">
        <title>Genome-scale phylogeny and comparative genomics of the fungal order Sordariales.</title>
        <authorList>
            <person name="Hensen N."/>
            <person name="Bonometti L."/>
            <person name="Westerberg I."/>
            <person name="Brannstrom I.O."/>
            <person name="Guillou S."/>
            <person name="Cros-Aarteil S."/>
            <person name="Calhoun S."/>
            <person name="Haridas S."/>
            <person name="Kuo A."/>
            <person name="Mondo S."/>
            <person name="Pangilinan J."/>
            <person name="Riley R."/>
            <person name="LaButti K."/>
            <person name="Andreopoulos B."/>
            <person name="Lipzen A."/>
            <person name="Chen C."/>
            <person name="Yan M."/>
            <person name="Daum C."/>
            <person name="Ng V."/>
            <person name="Clum A."/>
            <person name="Steindorff A."/>
            <person name="Ohm R.A."/>
            <person name="Martin F."/>
            <person name="Silar P."/>
            <person name="Natvig D.O."/>
            <person name="Lalanne C."/>
            <person name="Gautier V."/>
            <person name="Ament-Velasquez S.L."/>
            <person name="Kruys A."/>
            <person name="Hutchinson M.I."/>
            <person name="Powell A.J."/>
            <person name="Barry K."/>
            <person name="Miller A.N."/>
            <person name="Grigoriev I.V."/>
            <person name="Debuchy R."/>
            <person name="Gladieux P."/>
            <person name="Hiltunen Thoren M."/>
            <person name="Johannesson H."/>
        </authorList>
    </citation>
    <scope>NUCLEOTIDE SEQUENCE</scope>
    <source>
        <strain evidence="2">CBS 757.83</strain>
    </source>
</reference>
<dbReference type="AlphaFoldDB" id="A0AAN6PV79"/>
<sequence>MVLVHCSCYGSVIDVSCCVVVEKCVAWGCASLGGGSRYPYSQFIAAPPPPLREPGPESRSPTPCRPKPLNQRPPVDPGSDIIKRAVPGILEGNLSTLRKSMHSASSFARPDDRGESAHPLSSTVPHEEGRRSYQIR</sequence>
<reference evidence="2" key="2">
    <citation type="submission" date="2023-05" db="EMBL/GenBank/DDBJ databases">
        <authorList>
            <consortium name="Lawrence Berkeley National Laboratory"/>
            <person name="Steindorff A."/>
            <person name="Hensen N."/>
            <person name="Bonometti L."/>
            <person name="Westerberg I."/>
            <person name="Brannstrom I.O."/>
            <person name="Guillou S."/>
            <person name="Cros-Aarteil S."/>
            <person name="Calhoun S."/>
            <person name="Haridas S."/>
            <person name="Kuo A."/>
            <person name="Mondo S."/>
            <person name="Pangilinan J."/>
            <person name="Riley R."/>
            <person name="Labutti K."/>
            <person name="Andreopoulos B."/>
            <person name="Lipzen A."/>
            <person name="Chen C."/>
            <person name="Yanf M."/>
            <person name="Daum C."/>
            <person name="Ng V."/>
            <person name="Clum A."/>
            <person name="Ohm R."/>
            <person name="Martin F."/>
            <person name="Silar P."/>
            <person name="Natvig D."/>
            <person name="Lalanne C."/>
            <person name="Gautier V."/>
            <person name="Ament-Velasquez S.L."/>
            <person name="Kruys A."/>
            <person name="Hutchinson M.I."/>
            <person name="Powell A.J."/>
            <person name="Barry K."/>
            <person name="Miller A.N."/>
            <person name="Grigoriev I.V."/>
            <person name="Debuchy R."/>
            <person name="Gladieux P."/>
            <person name="Thoren M.H."/>
            <person name="Johannesson H."/>
        </authorList>
    </citation>
    <scope>NUCLEOTIDE SEQUENCE</scope>
    <source>
        <strain evidence="2">CBS 757.83</strain>
    </source>
</reference>
<dbReference type="EMBL" id="MU863657">
    <property type="protein sequence ID" value="KAK4098589.1"/>
    <property type="molecule type" value="Genomic_DNA"/>
</dbReference>
<keyword evidence="3" id="KW-1185">Reference proteome</keyword>
<gene>
    <name evidence="2" type="ORF">N658DRAFT_217375</name>
</gene>
<evidence type="ECO:0000313" key="2">
    <source>
        <dbReference type="EMBL" id="KAK4098589.1"/>
    </source>
</evidence>
<proteinExistence type="predicted"/>
<feature type="region of interest" description="Disordered" evidence="1">
    <location>
        <begin position="100"/>
        <end position="136"/>
    </location>
</feature>
<organism evidence="2 3">
    <name type="scientific">Parathielavia hyrcaniae</name>
    <dbReference type="NCBI Taxonomy" id="113614"/>
    <lineage>
        <taxon>Eukaryota</taxon>
        <taxon>Fungi</taxon>
        <taxon>Dikarya</taxon>
        <taxon>Ascomycota</taxon>
        <taxon>Pezizomycotina</taxon>
        <taxon>Sordariomycetes</taxon>
        <taxon>Sordariomycetidae</taxon>
        <taxon>Sordariales</taxon>
        <taxon>Chaetomiaceae</taxon>
        <taxon>Parathielavia</taxon>
    </lineage>
</organism>